<keyword evidence="2" id="KW-0808">Transferase</keyword>
<dbReference type="EMBL" id="FNVU01000009">
    <property type="protein sequence ID" value="SEG73239.1"/>
    <property type="molecule type" value="Genomic_DNA"/>
</dbReference>
<feature type="domain" description="N-acetyltransferase" evidence="1">
    <location>
        <begin position="17"/>
        <end position="182"/>
    </location>
</feature>
<dbReference type="Pfam" id="PF13302">
    <property type="entry name" value="Acetyltransf_3"/>
    <property type="match status" value="1"/>
</dbReference>
<dbReference type="PANTHER" id="PTHR43610">
    <property type="entry name" value="BLL6696 PROTEIN"/>
    <property type="match status" value="1"/>
</dbReference>
<proteinExistence type="predicted"/>
<dbReference type="GO" id="GO:0016747">
    <property type="term" value="F:acyltransferase activity, transferring groups other than amino-acyl groups"/>
    <property type="evidence" value="ECO:0007669"/>
    <property type="project" value="InterPro"/>
</dbReference>
<dbReference type="PANTHER" id="PTHR43610:SF1">
    <property type="entry name" value="N-ACETYLTRANSFERASE DOMAIN-CONTAINING PROTEIN"/>
    <property type="match status" value="1"/>
</dbReference>
<dbReference type="AlphaFoldDB" id="A0A1H6CJU6"/>
<evidence type="ECO:0000259" key="1">
    <source>
        <dbReference type="PROSITE" id="PS51186"/>
    </source>
</evidence>
<evidence type="ECO:0000313" key="2">
    <source>
        <dbReference type="EMBL" id="SEG73239.1"/>
    </source>
</evidence>
<organism evidence="2 3">
    <name type="scientific">Actinacidiphila yanglinensis</name>
    <dbReference type="NCBI Taxonomy" id="310779"/>
    <lineage>
        <taxon>Bacteria</taxon>
        <taxon>Bacillati</taxon>
        <taxon>Actinomycetota</taxon>
        <taxon>Actinomycetes</taxon>
        <taxon>Kitasatosporales</taxon>
        <taxon>Streptomycetaceae</taxon>
        <taxon>Actinacidiphila</taxon>
    </lineage>
</organism>
<protein>
    <submittedName>
        <fullName evidence="2">Protein N-acetyltransferase, RimJ/RimL family</fullName>
    </submittedName>
</protein>
<dbReference type="SUPFAM" id="SSF55729">
    <property type="entry name" value="Acyl-CoA N-acyltransferases (Nat)"/>
    <property type="match status" value="1"/>
</dbReference>
<reference evidence="2 3" key="1">
    <citation type="submission" date="2016-10" db="EMBL/GenBank/DDBJ databases">
        <authorList>
            <person name="de Groot N.N."/>
        </authorList>
    </citation>
    <scope>NUCLEOTIDE SEQUENCE [LARGE SCALE GENOMIC DNA]</scope>
    <source>
        <strain evidence="2 3">CGMCC 4.2023</strain>
    </source>
</reference>
<name>A0A1H6CJU6_9ACTN</name>
<gene>
    <name evidence="2" type="ORF">SAMN05216223_10993</name>
</gene>
<dbReference type="Proteomes" id="UP000236754">
    <property type="component" value="Unassembled WGS sequence"/>
</dbReference>
<dbReference type="PROSITE" id="PS51186">
    <property type="entry name" value="GNAT"/>
    <property type="match status" value="1"/>
</dbReference>
<dbReference type="InterPro" id="IPR000182">
    <property type="entry name" value="GNAT_dom"/>
</dbReference>
<dbReference type="InterPro" id="IPR016181">
    <property type="entry name" value="Acyl_CoA_acyltransferase"/>
</dbReference>
<keyword evidence="3" id="KW-1185">Reference proteome</keyword>
<accession>A0A1H6CJU6</accession>
<sequence>MAMTFTLNGPVLEGDLVRLEPLEHRHIPDLAVAAEEDRGSYGFTWVPKGDEVRGYIDGQLARAASGRLAPYAQVLRSSGRAVGATSFWDPRFAVSPDALSAIEVGFTWLARSAQGTGLNTESKFLLFRHAFESWQVGRVDLKTDARNLRSRAAIEAVGATFEGVLRNWSRSWAPGEEGRLRDSAIFSITADEWPARRAHLQERLAAIHARARESAAGS</sequence>
<evidence type="ECO:0000313" key="3">
    <source>
        <dbReference type="Proteomes" id="UP000236754"/>
    </source>
</evidence>
<dbReference type="Gene3D" id="3.40.630.30">
    <property type="match status" value="1"/>
</dbReference>